<comment type="similarity">
    <text evidence="1">Belongs to the LytR/CpsA/Psr (LCP) family.</text>
</comment>
<feature type="compositionally biased region" description="Low complexity" evidence="2">
    <location>
        <begin position="58"/>
        <end position="75"/>
    </location>
</feature>
<feature type="compositionally biased region" description="Low complexity" evidence="2">
    <location>
        <begin position="82"/>
        <end position="91"/>
    </location>
</feature>
<evidence type="ECO:0000256" key="3">
    <source>
        <dbReference type="SAM" id="Phobius"/>
    </source>
</evidence>
<feature type="compositionally biased region" description="Polar residues" evidence="2">
    <location>
        <begin position="1"/>
        <end position="11"/>
    </location>
</feature>
<protein>
    <submittedName>
        <fullName evidence="5">Transcriptional regulator</fullName>
    </submittedName>
</protein>
<comment type="caution">
    <text evidence="5">The sequence shown here is derived from an EMBL/GenBank/DDBJ whole genome shotgun (WGS) entry which is preliminary data.</text>
</comment>
<feature type="compositionally biased region" description="Low complexity" evidence="2">
    <location>
        <begin position="111"/>
        <end position="122"/>
    </location>
</feature>
<name>A0A6I1GPT0_9BIFI</name>
<reference evidence="5 6" key="1">
    <citation type="submission" date="2019-09" db="EMBL/GenBank/DDBJ databases">
        <title>Characterization of the phylogenetic diversity of two novel species belonging to the genus Bifidobacterium: Bifidobacterium cebidarum sp. nov. and Bifidobacterium leontopitheci sp. nov.</title>
        <authorList>
            <person name="Lugli G.A."/>
            <person name="Duranti S."/>
            <person name="Milani C."/>
            <person name="Turroni F."/>
            <person name="Ventura M."/>
        </authorList>
    </citation>
    <scope>NUCLEOTIDE SEQUENCE [LARGE SCALE GENOMIC DNA]</scope>
    <source>
        <strain evidence="5 6">LMG 31471</strain>
    </source>
</reference>
<organism evidence="5 6">
    <name type="scientific">Bifidobacterium leontopitheci</name>
    <dbReference type="NCBI Taxonomy" id="2650774"/>
    <lineage>
        <taxon>Bacteria</taxon>
        <taxon>Bacillati</taxon>
        <taxon>Actinomycetota</taxon>
        <taxon>Actinomycetes</taxon>
        <taxon>Bifidobacteriales</taxon>
        <taxon>Bifidobacteriaceae</taxon>
        <taxon>Bifidobacterium</taxon>
    </lineage>
</organism>
<dbReference type="NCBIfam" id="TIGR00350">
    <property type="entry name" value="lytR_cpsA_psr"/>
    <property type="match status" value="1"/>
</dbReference>
<evidence type="ECO:0000259" key="4">
    <source>
        <dbReference type="Pfam" id="PF03816"/>
    </source>
</evidence>
<dbReference type="InterPro" id="IPR050922">
    <property type="entry name" value="LytR/CpsA/Psr_CW_biosynth"/>
</dbReference>
<dbReference type="AlphaFoldDB" id="A0A6I1GPT0"/>
<accession>A0A6I1GPT0</accession>
<keyword evidence="3" id="KW-1133">Transmembrane helix</keyword>
<dbReference type="PANTHER" id="PTHR33392:SF6">
    <property type="entry name" value="POLYISOPRENYL-TEICHOIC ACID--PEPTIDOGLYCAN TEICHOIC ACID TRANSFERASE TAGU"/>
    <property type="match status" value="1"/>
</dbReference>
<dbReference type="Proteomes" id="UP000441772">
    <property type="component" value="Unassembled WGS sequence"/>
</dbReference>
<sequence length="486" mass="50916">MSEGTSGLTPQGTPPSFIPSGSRKRRPSGQVPRAAANMEGAGDAPRAGASHDGHAHGVRGAASSHGSSRGSSSHGLPSFTPASARRGAAQGRADRQSSSYEPQQPTRTPRRAAGSGRVAAASDQEGVRSAYLDEQSRRSAASFRRVGRPGAGPGASSGSFARGGVRAGTARRTLRRMSPLRIAAAVVIALLVALLLGGFGMWNWVNGQLNKQDWLTGKADTSGTSWLILGSDERSGEEAKTITGFRTDTILVLTKPNSGTRSLISIPRDSLVKVNGQYMKINAVAQLAGRKALVSQVEAITGQSIDHVAQIKFDGLQHVVDALGGVELCYDRTVNDARSTLNWTAGCHNADGATALAFSRMRYSDPQGDFGRAARQRQVIAAIAKKAMSRQTLTNFGTVKKTLEASLASITVDSQTNPYTLAQMVFAFRDATSGNGVTGSVYWTNPDYYVTGVGSSVLLDDAKNLSLFSELAAGSHKAGTVGTLAQ</sequence>
<feature type="region of interest" description="Disordered" evidence="2">
    <location>
        <begin position="1"/>
        <end position="166"/>
    </location>
</feature>
<keyword evidence="6" id="KW-1185">Reference proteome</keyword>
<evidence type="ECO:0000256" key="2">
    <source>
        <dbReference type="SAM" id="MobiDB-lite"/>
    </source>
</evidence>
<dbReference type="Gene3D" id="3.40.630.190">
    <property type="entry name" value="LCP protein"/>
    <property type="match status" value="1"/>
</dbReference>
<proteinExistence type="inferred from homology"/>
<dbReference type="InterPro" id="IPR004474">
    <property type="entry name" value="LytR_CpsA_psr"/>
</dbReference>
<keyword evidence="3" id="KW-0812">Transmembrane</keyword>
<feature type="compositionally biased region" description="Polar residues" evidence="2">
    <location>
        <begin position="98"/>
        <end position="107"/>
    </location>
</feature>
<feature type="transmembrane region" description="Helical" evidence="3">
    <location>
        <begin position="182"/>
        <end position="205"/>
    </location>
</feature>
<keyword evidence="3" id="KW-0472">Membrane</keyword>
<dbReference type="RefSeq" id="WP_152234761.1">
    <property type="nucleotide sequence ID" value="NZ_JBHSKZ010000061.1"/>
</dbReference>
<dbReference type="EMBL" id="WBVT01000022">
    <property type="protein sequence ID" value="KAB7790088.1"/>
    <property type="molecule type" value="Genomic_DNA"/>
</dbReference>
<feature type="domain" description="Cell envelope-related transcriptional attenuator" evidence="4">
    <location>
        <begin position="246"/>
        <end position="387"/>
    </location>
</feature>
<evidence type="ECO:0000313" key="6">
    <source>
        <dbReference type="Proteomes" id="UP000441772"/>
    </source>
</evidence>
<gene>
    <name evidence="5" type="ORF">F7D09_1433</name>
</gene>
<evidence type="ECO:0000313" key="5">
    <source>
        <dbReference type="EMBL" id="KAB7790088.1"/>
    </source>
</evidence>
<feature type="compositionally biased region" description="Low complexity" evidence="2">
    <location>
        <begin position="156"/>
        <end position="166"/>
    </location>
</feature>
<dbReference type="PANTHER" id="PTHR33392">
    <property type="entry name" value="POLYISOPRENYL-TEICHOIC ACID--PEPTIDOGLYCAN TEICHOIC ACID TRANSFERASE TAGU"/>
    <property type="match status" value="1"/>
</dbReference>
<evidence type="ECO:0000256" key="1">
    <source>
        <dbReference type="ARBA" id="ARBA00006068"/>
    </source>
</evidence>
<dbReference type="Pfam" id="PF03816">
    <property type="entry name" value="LytR_cpsA_psr"/>
    <property type="match status" value="1"/>
</dbReference>